<feature type="transmembrane region" description="Helical" evidence="7">
    <location>
        <begin position="277"/>
        <end position="304"/>
    </location>
</feature>
<dbReference type="InParanoid" id="A0A151GHI6"/>
<dbReference type="Proteomes" id="UP000076580">
    <property type="component" value="Chromosome 02"/>
</dbReference>
<feature type="transmembrane region" description="Helical" evidence="7">
    <location>
        <begin position="185"/>
        <end position="207"/>
    </location>
</feature>
<feature type="transmembrane region" description="Helical" evidence="7">
    <location>
        <begin position="425"/>
        <end position="450"/>
    </location>
</feature>
<dbReference type="InterPro" id="IPR011701">
    <property type="entry name" value="MFS"/>
</dbReference>
<feature type="transmembrane region" description="Helical" evidence="7">
    <location>
        <begin position="58"/>
        <end position="79"/>
    </location>
</feature>
<keyword evidence="2" id="KW-0813">Transport</keyword>
<proteinExistence type="predicted"/>
<feature type="domain" description="Major facilitator superfamily (MFS) profile" evidence="8">
    <location>
        <begin position="57"/>
        <end position="485"/>
    </location>
</feature>
<dbReference type="AlphaFoldDB" id="A0A151GHI6"/>
<dbReference type="OrthoDB" id="419616at2759"/>
<feature type="transmembrane region" description="Helical" evidence="7">
    <location>
        <begin position="94"/>
        <end position="116"/>
    </location>
</feature>
<accession>A0A151GHI6</accession>
<dbReference type="GO" id="GO:0016020">
    <property type="term" value="C:membrane"/>
    <property type="evidence" value="ECO:0007669"/>
    <property type="project" value="UniProtKB-SubCell"/>
</dbReference>
<evidence type="ECO:0000256" key="6">
    <source>
        <dbReference type="SAM" id="MobiDB-lite"/>
    </source>
</evidence>
<dbReference type="PANTHER" id="PTHR23504">
    <property type="entry name" value="MAJOR FACILITATOR SUPERFAMILY DOMAIN-CONTAINING PROTEIN 10"/>
    <property type="match status" value="1"/>
</dbReference>
<dbReference type="GO" id="GO:0022857">
    <property type="term" value="F:transmembrane transporter activity"/>
    <property type="evidence" value="ECO:0007669"/>
    <property type="project" value="InterPro"/>
</dbReference>
<dbReference type="RefSeq" id="XP_040655863.1">
    <property type="nucleotide sequence ID" value="XM_040800830.1"/>
</dbReference>
<evidence type="ECO:0000313" key="9">
    <source>
        <dbReference type="EMBL" id="KYK56511.1"/>
    </source>
</evidence>
<keyword evidence="5 7" id="KW-0472">Membrane</keyword>
<sequence length="486" mass="51800">MAPTSERQRRDAAETTPLLADGRLVPDADADTEADAASSSDSVLKDGRSGKPLPKGQIFLLCYARVMEPIAFFSIFPYIAQMVQRNGHLPESDVGFYSGLIESLFSAAQMVVLLFWGGLADRLGRKPVLVTSLVGMVVGPALFGLSRTIGQMILFRCLAGVFSGSSLVIRTMISDHCTADTQAVAFSWFAFAGNVGIFLGPLIGGALADPATQYPSLFGAVRFFADYPFALPGFVVGAICATSTLTSLLYLEETLDGEPAEVPGDQERRRHMSIWQLVRAPGVAVVLCVYGHVMLLAFAYTAVLPVVLFTPVALGGLGCDSFQISLYMAALGASQALWTLLVFPVLHRRVGTVGVLRLCAACYPFFFAGFVVMNLLLREGTEASVVCFWVIGTVVCFGGPGVSMAFTAVQLALNEVSPDQHHMGTLNAIALTCTSGIRSVAPAVTTAMYAVGVRGQILGGHLVWALLVPISAALLPMLRWFPRGKD</sequence>
<reference evidence="9 10" key="1">
    <citation type="journal article" date="2016" name="Sci. Rep.">
        <title>Insights into Adaptations to a Near-Obligate Nematode Endoparasitic Lifestyle from the Finished Genome of Drechmeria coniospora.</title>
        <authorList>
            <person name="Zhang L."/>
            <person name="Zhou Z."/>
            <person name="Guo Q."/>
            <person name="Fokkens L."/>
            <person name="Miskei M."/>
            <person name="Pocsi I."/>
            <person name="Zhang W."/>
            <person name="Chen M."/>
            <person name="Wang L."/>
            <person name="Sun Y."/>
            <person name="Donzelli B.G."/>
            <person name="Gibson D.M."/>
            <person name="Nelson D.R."/>
            <person name="Luo J.G."/>
            <person name="Rep M."/>
            <person name="Liu H."/>
            <person name="Yang S."/>
            <person name="Wang J."/>
            <person name="Krasnoff S.B."/>
            <person name="Xu Y."/>
            <person name="Molnar I."/>
            <person name="Lin M."/>
        </authorList>
    </citation>
    <scope>NUCLEOTIDE SEQUENCE [LARGE SCALE GENOMIC DNA]</scope>
    <source>
        <strain evidence="9 10">ARSEF 6962</strain>
    </source>
</reference>
<dbReference type="InterPro" id="IPR001958">
    <property type="entry name" value="Tet-R_TetA/multi-R_MdtG-like"/>
</dbReference>
<feature type="transmembrane region" description="Helical" evidence="7">
    <location>
        <begin position="383"/>
        <end position="413"/>
    </location>
</feature>
<keyword evidence="4 7" id="KW-1133">Transmembrane helix</keyword>
<dbReference type="CDD" id="cd17330">
    <property type="entry name" value="MFS_SLC46_TetA_like"/>
    <property type="match status" value="1"/>
</dbReference>
<evidence type="ECO:0000313" key="10">
    <source>
        <dbReference type="Proteomes" id="UP000076580"/>
    </source>
</evidence>
<feature type="compositionally biased region" description="Basic and acidic residues" evidence="6">
    <location>
        <begin position="1"/>
        <end position="13"/>
    </location>
</feature>
<dbReference type="PROSITE" id="PS50850">
    <property type="entry name" value="MFS"/>
    <property type="match status" value="1"/>
</dbReference>
<feature type="transmembrane region" description="Helical" evidence="7">
    <location>
        <begin position="355"/>
        <end position="377"/>
    </location>
</feature>
<feature type="transmembrane region" description="Helical" evidence="7">
    <location>
        <begin position="153"/>
        <end position="173"/>
    </location>
</feature>
<evidence type="ECO:0000256" key="3">
    <source>
        <dbReference type="ARBA" id="ARBA00022692"/>
    </source>
</evidence>
<dbReference type="EMBL" id="LAYC01000002">
    <property type="protein sequence ID" value="KYK56511.1"/>
    <property type="molecule type" value="Genomic_DNA"/>
</dbReference>
<dbReference type="Pfam" id="PF07690">
    <property type="entry name" value="MFS_1"/>
    <property type="match status" value="1"/>
</dbReference>
<feature type="transmembrane region" description="Helical" evidence="7">
    <location>
        <begin position="128"/>
        <end position="147"/>
    </location>
</feature>
<evidence type="ECO:0000256" key="4">
    <source>
        <dbReference type="ARBA" id="ARBA00022989"/>
    </source>
</evidence>
<feature type="region of interest" description="Disordered" evidence="6">
    <location>
        <begin position="1"/>
        <end position="48"/>
    </location>
</feature>
<dbReference type="InterPro" id="IPR020846">
    <property type="entry name" value="MFS_dom"/>
</dbReference>
<dbReference type="PANTHER" id="PTHR23504:SF3">
    <property type="entry name" value="MAJOR FACILITATOR SUPERFAMILY (MFS) PROFILE DOMAIN-CONTAINING PROTEIN"/>
    <property type="match status" value="1"/>
</dbReference>
<comment type="caution">
    <text evidence="9">The sequence shown here is derived from an EMBL/GenBank/DDBJ whole genome shotgun (WGS) entry which is preliminary data.</text>
</comment>
<evidence type="ECO:0000256" key="7">
    <source>
        <dbReference type="SAM" id="Phobius"/>
    </source>
</evidence>
<dbReference type="InterPro" id="IPR036259">
    <property type="entry name" value="MFS_trans_sf"/>
</dbReference>
<dbReference type="GeneID" id="63716154"/>
<keyword evidence="10" id="KW-1185">Reference proteome</keyword>
<dbReference type="PRINTS" id="PR01035">
    <property type="entry name" value="TCRTETA"/>
</dbReference>
<evidence type="ECO:0000259" key="8">
    <source>
        <dbReference type="PROSITE" id="PS50850"/>
    </source>
</evidence>
<organism evidence="9 10">
    <name type="scientific">Drechmeria coniospora</name>
    <name type="common">Nematophagous fungus</name>
    <name type="synonym">Meria coniospora</name>
    <dbReference type="NCBI Taxonomy" id="98403"/>
    <lineage>
        <taxon>Eukaryota</taxon>
        <taxon>Fungi</taxon>
        <taxon>Dikarya</taxon>
        <taxon>Ascomycota</taxon>
        <taxon>Pezizomycotina</taxon>
        <taxon>Sordariomycetes</taxon>
        <taxon>Hypocreomycetidae</taxon>
        <taxon>Hypocreales</taxon>
        <taxon>Ophiocordycipitaceae</taxon>
        <taxon>Drechmeria</taxon>
    </lineage>
</organism>
<name>A0A151GHI6_DRECN</name>
<dbReference type="Gene3D" id="1.20.1250.20">
    <property type="entry name" value="MFS general substrate transporter like domains"/>
    <property type="match status" value="1"/>
</dbReference>
<feature type="transmembrane region" description="Helical" evidence="7">
    <location>
        <begin position="227"/>
        <end position="251"/>
    </location>
</feature>
<feature type="transmembrane region" description="Helical" evidence="7">
    <location>
        <begin position="324"/>
        <end position="343"/>
    </location>
</feature>
<keyword evidence="3 7" id="KW-0812">Transmembrane</keyword>
<dbReference type="SUPFAM" id="SSF103473">
    <property type="entry name" value="MFS general substrate transporter"/>
    <property type="match status" value="1"/>
</dbReference>
<evidence type="ECO:0000256" key="2">
    <source>
        <dbReference type="ARBA" id="ARBA00022448"/>
    </source>
</evidence>
<feature type="transmembrane region" description="Helical" evidence="7">
    <location>
        <begin position="462"/>
        <end position="481"/>
    </location>
</feature>
<comment type="subcellular location">
    <subcellularLocation>
        <location evidence="1">Membrane</location>
        <topology evidence="1">Multi-pass membrane protein</topology>
    </subcellularLocation>
</comment>
<evidence type="ECO:0000256" key="5">
    <source>
        <dbReference type="ARBA" id="ARBA00023136"/>
    </source>
</evidence>
<evidence type="ECO:0000256" key="1">
    <source>
        <dbReference type="ARBA" id="ARBA00004141"/>
    </source>
</evidence>
<gene>
    <name evidence="9" type="ORF">DCS_03511</name>
</gene>
<protein>
    <recommendedName>
        <fullName evidence="8">Major facilitator superfamily (MFS) profile domain-containing protein</fullName>
    </recommendedName>
</protein>